<reference evidence="1 2" key="1">
    <citation type="submission" date="2016-11" db="EMBL/GenBank/DDBJ databases">
        <authorList>
            <person name="Jaros S."/>
            <person name="Januszkiewicz K."/>
            <person name="Wedrychowicz H."/>
        </authorList>
    </citation>
    <scope>NUCLEOTIDE SEQUENCE [LARGE SCALE GENOMIC DNA]</scope>
    <source>
        <strain evidence="1 2">DSM 26991</strain>
    </source>
</reference>
<evidence type="ECO:0000313" key="1">
    <source>
        <dbReference type="EMBL" id="SHF39792.1"/>
    </source>
</evidence>
<name>A0A1M5BCC2_9BACE</name>
<organism evidence="1 2">
    <name type="scientific">Bacteroides luti</name>
    <dbReference type="NCBI Taxonomy" id="1297750"/>
    <lineage>
        <taxon>Bacteria</taxon>
        <taxon>Pseudomonadati</taxon>
        <taxon>Bacteroidota</taxon>
        <taxon>Bacteroidia</taxon>
        <taxon>Bacteroidales</taxon>
        <taxon>Bacteroidaceae</taxon>
        <taxon>Bacteroides</taxon>
    </lineage>
</organism>
<sequence length="83" mass="9962">MILTLLYLFLIMVFTIILGQAKYETHISELYTNKFFYEKILENQVFSFNKQIKNSALDVRLLRKCIAFQPFCTLICYNVRNMH</sequence>
<accession>A0A1M5BCC2</accession>
<keyword evidence="2" id="KW-1185">Reference proteome</keyword>
<evidence type="ECO:0000313" key="2">
    <source>
        <dbReference type="Proteomes" id="UP000184509"/>
    </source>
</evidence>
<proteinExistence type="predicted"/>
<dbReference type="AlphaFoldDB" id="A0A1M5BCC2"/>
<dbReference type="Proteomes" id="UP000184509">
    <property type="component" value="Unassembled WGS sequence"/>
</dbReference>
<gene>
    <name evidence="1" type="ORF">SAMN05444405_10855</name>
</gene>
<protein>
    <submittedName>
        <fullName evidence="1">Uncharacterized protein</fullName>
    </submittedName>
</protein>
<dbReference type="EMBL" id="FQTV01000008">
    <property type="protein sequence ID" value="SHF39792.1"/>
    <property type="molecule type" value="Genomic_DNA"/>
</dbReference>